<dbReference type="EMBL" id="CP003219">
    <property type="protein sequence ID" value="AEW94645.1"/>
    <property type="molecule type" value="Genomic_DNA"/>
</dbReference>
<accession>G8WPE3</accession>
<protein>
    <submittedName>
        <fullName evidence="1">Uncharacterized protein</fullName>
    </submittedName>
</protein>
<dbReference type="KEGG" id="scy:SCATT_22740"/>
<dbReference type="Proteomes" id="UP000007842">
    <property type="component" value="Chromosome"/>
</dbReference>
<dbReference type="HOGENOM" id="CLU_1980256_0_0_11"/>
<dbReference type="STRING" id="1003195.SCATT_22740"/>
<organism evidence="1 2">
    <name type="scientific">Streptantibioticus cattleyicolor (strain ATCC 35852 / DSM 46488 / JCM 4925 / NBRC 14057 / NRRL 8057)</name>
    <name type="common">Streptomyces cattleya</name>
    <dbReference type="NCBI Taxonomy" id="1003195"/>
    <lineage>
        <taxon>Bacteria</taxon>
        <taxon>Bacillati</taxon>
        <taxon>Actinomycetota</taxon>
        <taxon>Actinomycetes</taxon>
        <taxon>Kitasatosporales</taxon>
        <taxon>Streptomycetaceae</taxon>
        <taxon>Streptantibioticus</taxon>
    </lineage>
</organism>
<evidence type="ECO:0000313" key="1">
    <source>
        <dbReference type="EMBL" id="AEW94645.1"/>
    </source>
</evidence>
<dbReference type="PATRIC" id="fig|1003195.29.peg.2280"/>
<reference evidence="2" key="1">
    <citation type="submission" date="2011-12" db="EMBL/GenBank/DDBJ databases">
        <title>Complete genome sequence of Streptomyces cattleya strain DSM 46488.</title>
        <authorList>
            <person name="Ou H.-Y."/>
            <person name="Li P."/>
            <person name="Zhao C."/>
            <person name="O'Hagan D."/>
            <person name="Deng Z."/>
        </authorList>
    </citation>
    <scope>NUCLEOTIDE SEQUENCE [LARGE SCALE GENOMIC DNA]</scope>
    <source>
        <strain evidence="2">ATCC 35852 / DSM 46488 / JCM 4925 / NBRC 14057 / NRRL 8057</strain>
    </source>
</reference>
<dbReference type="AlphaFoldDB" id="G8WPE3"/>
<sequence>MMAAPDLSGRVVLVTATPSGAGRPVAAIPTPTPGLYVHWDPSRRSYVIAAACGLVVACGWNRPDSAWCAADDLNGLADWATVTRETAGYLAYRTVARVGRIVEGWGGMLIARLPGTCTCFGGDADG</sequence>
<gene>
    <name evidence="1" type="ordered locus">SCATT_22740</name>
</gene>
<proteinExistence type="predicted"/>
<name>G8WPE3_STREN</name>
<evidence type="ECO:0000313" key="2">
    <source>
        <dbReference type="Proteomes" id="UP000007842"/>
    </source>
</evidence>
<keyword evidence="2" id="KW-1185">Reference proteome</keyword>